<accession>W2TPK3</accession>
<protein>
    <submittedName>
        <fullName evidence="1">Uncharacterized protein</fullName>
    </submittedName>
</protein>
<reference evidence="2" key="1">
    <citation type="journal article" date="2014" name="Nat. Genet.">
        <title>Genome of the human hookworm Necator americanus.</title>
        <authorList>
            <person name="Tang Y.T."/>
            <person name="Gao X."/>
            <person name="Rosa B.A."/>
            <person name="Abubucker S."/>
            <person name="Hallsworth-Pepin K."/>
            <person name="Martin J."/>
            <person name="Tyagi R."/>
            <person name="Heizer E."/>
            <person name="Zhang X."/>
            <person name="Bhonagiri-Palsikar V."/>
            <person name="Minx P."/>
            <person name="Warren W.C."/>
            <person name="Wang Q."/>
            <person name="Zhan B."/>
            <person name="Hotez P.J."/>
            <person name="Sternberg P.W."/>
            <person name="Dougall A."/>
            <person name="Gaze S.T."/>
            <person name="Mulvenna J."/>
            <person name="Sotillo J."/>
            <person name="Ranganathan S."/>
            <person name="Rabelo E.M."/>
            <person name="Wilson R.K."/>
            <person name="Felgner P.L."/>
            <person name="Bethony J."/>
            <person name="Hawdon J.M."/>
            <person name="Gasser R.B."/>
            <person name="Loukas A."/>
            <person name="Mitreva M."/>
        </authorList>
    </citation>
    <scope>NUCLEOTIDE SEQUENCE [LARGE SCALE GENOMIC DNA]</scope>
</reference>
<organism evidence="1 2">
    <name type="scientific">Necator americanus</name>
    <name type="common">Human hookworm</name>
    <dbReference type="NCBI Taxonomy" id="51031"/>
    <lineage>
        <taxon>Eukaryota</taxon>
        <taxon>Metazoa</taxon>
        <taxon>Ecdysozoa</taxon>
        <taxon>Nematoda</taxon>
        <taxon>Chromadorea</taxon>
        <taxon>Rhabditida</taxon>
        <taxon>Rhabditina</taxon>
        <taxon>Rhabditomorpha</taxon>
        <taxon>Strongyloidea</taxon>
        <taxon>Ancylostomatidae</taxon>
        <taxon>Bunostominae</taxon>
        <taxon>Necator</taxon>
    </lineage>
</organism>
<proteinExistence type="predicted"/>
<evidence type="ECO:0000313" key="1">
    <source>
        <dbReference type="EMBL" id="ETN83066.1"/>
    </source>
</evidence>
<gene>
    <name evidence="1" type="ORF">NECAME_01865</name>
</gene>
<name>W2TPK3_NECAM</name>
<dbReference type="KEGG" id="nai:NECAME_01865"/>
<dbReference type="Proteomes" id="UP000053676">
    <property type="component" value="Unassembled WGS sequence"/>
</dbReference>
<dbReference type="AlphaFoldDB" id="W2TPK3"/>
<dbReference type="EMBL" id="KI658313">
    <property type="protein sequence ID" value="ETN83066.1"/>
    <property type="molecule type" value="Genomic_DNA"/>
</dbReference>
<sequence>MQGEGRIGGNSKENPPSCIVHIGTDICTYLPFAPPPPPVCTSAPSIDEKKKEHKQSEQQVIWTCHDVCVDVYVDRCWSWRISHPYITKRCTYTHTCTKWTKRPARSHVVIIHPAKALQLAPPPTAATAECQRRISHVLKQSSFVIDIPVRCGPNIYKLRQRACSLAEDRRILHSCPNAKSLAAKSVFLHCDVYESFDSHSEWQHLIVACTTGDVSEEKRLKRGAASAET</sequence>
<evidence type="ECO:0000313" key="2">
    <source>
        <dbReference type="Proteomes" id="UP000053676"/>
    </source>
</evidence>
<keyword evidence="2" id="KW-1185">Reference proteome</keyword>